<keyword evidence="2" id="KW-1185">Reference proteome</keyword>
<dbReference type="InParanoid" id="A0A0D0CN76"/>
<dbReference type="AlphaFoldDB" id="A0A0D0CN76"/>
<evidence type="ECO:0000313" key="2">
    <source>
        <dbReference type="Proteomes" id="UP000054538"/>
    </source>
</evidence>
<reference evidence="1 2" key="1">
    <citation type="submission" date="2014-04" db="EMBL/GenBank/DDBJ databases">
        <authorList>
            <consortium name="DOE Joint Genome Institute"/>
            <person name="Kuo A."/>
            <person name="Kohler A."/>
            <person name="Jargeat P."/>
            <person name="Nagy L.G."/>
            <person name="Floudas D."/>
            <person name="Copeland A."/>
            <person name="Barry K.W."/>
            <person name="Cichocki N."/>
            <person name="Veneault-Fourrey C."/>
            <person name="LaButti K."/>
            <person name="Lindquist E.A."/>
            <person name="Lipzen A."/>
            <person name="Lundell T."/>
            <person name="Morin E."/>
            <person name="Murat C."/>
            <person name="Sun H."/>
            <person name="Tunlid A."/>
            <person name="Henrissat B."/>
            <person name="Grigoriev I.V."/>
            <person name="Hibbett D.S."/>
            <person name="Martin F."/>
            <person name="Nordberg H.P."/>
            <person name="Cantor M.N."/>
            <person name="Hua S.X."/>
        </authorList>
    </citation>
    <scope>NUCLEOTIDE SEQUENCE [LARGE SCALE GENOMIC DNA]</scope>
    <source>
        <strain evidence="1 2">Ve08.2h10</strain>
    </source>
</reference>
<dbReference type="Pfam" id="PF12013">
    <property type="entry name" value="OrsD"/>
    <property type="match status" value="1"/>
</dbReference>
<accession>A0A0D0CN76</accession>
<proteinExistence type="predicted"/>
<protein>
    <submittedName>
        <fullName evidence="1">Uncharacterized protein</fullName>
    </submittedName>
</protein>
<feature type="non-terminal residue" evidence="1">
    <location>
        <position position="123"/>
    </location>
</feature>
<dbReference type="Proteomes" id="UP000054538">
    <property type="component" value="Unassembled WGS sequence"/>
</dbReference>
<sequence>IHHPYLDALGLCVNEEFHFVVCMTCRVALAKKETPKHLVNTHSIPPVNHARFTMAMVETKATDTLPVTIKGPRDMVSGLSTCDALACDHCHQIYMVARKMQHHHSQSHPNIPKPRIWRECKAQ</sequence>
<gene>
    <name evidence="1" type="ORF">PAXRUDRAFT_88996</name>
</gene>
<feature type="non-terminal residue" evidence="1">
    <location>
        <position position="1"/>
    </location>
</feature>
<dbReference type="InterPro" id="IPR022698">
    <property type="entry name" value="OrsD"/>
</dbReference>
<dbReference type="OrthoDB" id="2693358at2759"/>
<name>A0A0D0CN76_9AGAM</name>
<dbReference type="HOGENOM" id="CLU_2020758_0_0_1"/>
<evidence type="ECO:0000313" key="1">
    <source>
        <dbReference type="EMBL" id="KIK72106.1"/>
    </source>
</evidence>
<dbReference type="EMBL" id="KN831231">
    <property type="protein sequence ID" value="KIK72106.1"/>
    <property type="molecule type" value="Genomic_DNA"/>
</dbReference>
<reference evidence="2" key="2">
    <citation type="submission" date="2015-01" db="EMBL/GenBank/DDBJ databases">
        <title>Evolutionary Origins and Diversification of the Mycorrhizal Mutualists.</title>
        <authorList>
            <consortium name="DOE Joint Genome Institute"/>
            <consortium name="Mycorrhizal Genomics Consortium"/>
            <person name="Kohler A."/>
            <person name="Kuo A."/>
            <person name="Nagy L.G."/>
            <person name="Floudas D."/>
            <person name="Copeland A."/>
            <person name="Barry K.W."/>
            <person name="Cichocki N."/>
            <person name="Veneault-Fourrey C."/>
            <person name="LaButti K."/>
            <person name="Lindquist E.A."/>
            <person name="Lipzen A."/>
            <person name="Lundell T."/>
            <person name="Morin E."/>
            <person name="Murat C."/>
            <person name="Riley R."/>
            <person name="Ohm R."/>
            <person name="Sun H."/>
            <person name="Tunlid A."/>
            <person name="Henrissat B."/>
            <person name="Grigoriev I.V."/>
            <person name="Hibbett D.S."/>
            <person name="Martin F."/>
        </authorList>
    </citation>
    <scope>NUCLEOTIDE SEQUENCE [LARGE SCALE GENOMIC DNA]</scope>
    <source>
        <strain evidence="2">Ve08.2h10</strain>
    </source>
</reference>
<organism evidence="1 2">
    <name type="scientific">Paxillus rubicundulus Ve08.2h10</name>
    <dbReference type="NCBI Taxonomy" id="930991"/>
    <lineage>
        <taxon>Eukaryota</taxon>
        <taxon>Fungi</taxon>
        <taxon>Dikarya</taxon>
        <taxon>Basidiomycota</taxon>
        <taxon>Agaricomycotina</taxon>
        <taxon>Agaricomycetes</taxon>
        <taxon>Agaricomycetidae</taxon>
        <taxon>Boletales</taxon>
        <taxon>Paxilineae</taxon>
        <taxon>Paxillaceae</taxon>
        <taxon>Paxillus</taxon>
    </lineage>
</organism>